<protein>
    <submittedName>
        <fullName evidence="1">Uncharacterized protein</fullName>
    </submittedName>
</protein>
<evidence type="ECO:0000313" key="2">
    <source>
        <dbReference type="Proteomes" id="UP000298652"/>
    </source>
</evidence>
<dbReference type="EMBL" id="CM016560">
    <property type="protein sequence ID" value="TKV96412.1"/>
    <property type="molecule type" value="Genomic_DNA"/>
</dbReference>
<sequence length="81" mass="8312">MSFMLILSLYVCLGFQVPTAHIVALGGHSSRRAPITAAAGSFLSLDGHMLCPKLSGSSCPIPTPLHLLTSLGHGGGSCRPP</sequence>
<organism evidence="1 2">
    <name type="scientific">Setaria viridis</name>
    <name type="common">Green bristlegrass</name>
    <name type="synonym">Setaria italica subsp. viridis</name>
    <dbReference type="NCBI Taxonomy" id="4556"/>
    <lineage>
        <taxon>Eukaryota</taxon>
        <taxon>Viridiplantae</taxon>
        <taxon>Streptophyta</taxon>
        <taxon>Embryophyta</taxon>
        <taxon>Tracheophyta</taxon>
        <taxon>Spermatophyta</taxon>
        <taxon>Magnoliopsida</taxon>
        <taxon>Liliopsida</taxon>
        <taxon>Poales</taxon>
        <taxon>Poaceae</taxon>
        <taxon>PACMAD clade</taxon>
        <taxon>Panicoideae</taxon>
        <taxon>Panicodae</taxon>
        <taxon>Paniceae</taxon>
        <taxon>Cenchrinae</taxon>
        <taxon>Setaria</taxon>
    </lineage>
</organism>
<name>A0A4U6T872_SETVI</name>
<proteinExistence type="predicted"/>
<dbReference type="AlphaFoldDB" id="A0A4U6T872"/>
<evidence type="ECO:0000313" key="1">
    <source>
        <dbReference type="EMBL" id="TKV96412.1"/>
    </source>
</evidence>
<reference evidence="1" key="1">
    <citation type="submission" date="2019-03" db="EMBL/GenBank/DDBJ databases">
        <title>WGS assembly of Setaria viridis.</title>
        <authorList>
            <person name="Huang P."/>
            <person name="Jenkins J."/>
            <person name="Grimwood J."/>
            <person name="Barry K."/>
            <person name="Healey A."/>
            <person name="Mamidi S."/>
            <person name="Sreedasyam A."/>
            <person name="Shu S."/>
            <person name="Feldman M."/>
            <person name="Wu J."/>
            <person name="Yu Y."/>
            <person name="Chen C."/>
            <person name="Johnson J."/>
            <person name="Rokhsar D."/>
            <person name="Baxter I."/>
            <person name="Schmutz J."/>
            <person name="Brutnell T."/>
            <person name="Kellogg E."/>
        </authorList>
    </citation>
    <scope>NUCLEOTIDE SEQUENCE [LARGE SCALE GENOMIC DNA]</scope>
</reference>
<dbReference type="Gramene" id="TKV96412">
    <property type="protein sequence ID" value="TKV96412"/>
    <property type="gene ID" value="SEVIR_9G426466v2"/>
</dbReference>
<dbReference type="Proteomes" id="UP000298652">
    <property type="component" value="Chromosome 9"/>
</dbReference>
<keyword evidence="2" id="KW-1185">Reference proteome</keyword>
<gene>
    <name evidence="1" type="ORF">SEVIR_9G426466v2</name>
</gene>
<accession>A0A4U6T872</accession>